<dbReference type="InterPro" id="IPR001633">
    <property type="entry name" value="EAL_dom"/>
</dbReference>
<dbReference type="EMBL" id="JAAQTL010000001">
    <property type="protein sequence ID" value="NID16727.1"/>
    <property type="molecule type" value="Genomic_DNA"/>
</dbReference>
<dbReference type="PROSITE" id="PS50883">
    <property type="entry name" value="EAL"/>
    <property type="match status" value="1"/>
</dbReference>
<dbReference type="SMART" id="SM00091">
    <property type="entry name" value="PAS"/>
    <property type="match status" value="3"/>
</dbReference>
<dbReference type="InterPro" id="IPR043128">
    <property type="entry name" value="Rev_trsase/Diguanyl_cyclase"/>
</dbReference>
<dbReference type="InterPro" id="IPR013656">
    <property type="entry name" value="PAS_4"/>
</dbReference>
<organism evidence="6 7">
    <name type="scientific">Luteibacter yeojuensis</name>
    <dbReference type="NCBI Taxonomy" id="345309"/>
    <lineage>
        <taxon>Bacteria</taxon>
        <taxon>Pseudomonadati</taxon>
        <taxon>Pseudomonadota</taxon>
        <taxon>Gammaproteobacteria</taxon>
        <taxon>Lysobacterales</taxon>
        <taxon>Rhodanobacteraceae</taxon>
        <taxon>Luteibacter</taxon>
    </lineage>
</organism>
<dbReference type="PROSITE" id="PS50113">
    <property type="entry name" value="PAC"/>
    <property type="match status" value="3"/>
</dbReference>
<dbReference type="NCBIfam" id="TIGR00229">
    <property type="entry name" value="sensory_box"/>
    <property type="match status" value="3"/>
</dbReference>
<dbReference type="InterPro" id="IPR000700">
    <property type="entry name" value="PAS-assoc_C"/>
</dbReference>
<accession>A0A7X5TRQ3</accession>
<gene>
    <name evidence="6" type="ORF">HBF32_14735</name>
</gene>
<dbReference type="SUPFAM" id="SSF141868">
    <property type="entry name" value="EAL domain-like"/>
    <property type="match status" value="1"/>
</dbReference>
<proteinExistence type="predicted"/>
<dbReference type="Pfam" id="PF00990">
    <property type="entry name" value="GGDEF"/>
    <property type="match status" value="1"/>
</dbReference>
<feature type="domain" description="PAC" evidence="3">
    <location>
        <begin position="341"/>
        <end position="393"/>
    </location>
</feature>
<dbReference type="CDD" id="cd01949">
    <property type="entry name" value="GGDEF"/>
    <property type="match status" value="1"/>
</dbReference>
<dbReference type="PANTHER" id="PTHR44757:SF2">
    <property type="entry name" value="BIOFILM ARCHITECTURE MAINTENANCE PROTEIN MBAA"/>
    <property type="match status" value="1"/>
</dbReference>
<reference evidence="6 7" key="1">
    <citation type="journal article" date="2006" name="Int. J. Syst. Evol. Microbiol.">
        <title>Dyella yeojuensis sp. nov., isolated from greenhouse soil in Korea.</title>
        <authorList>
            <person name="Kim B.Y."/>
            <person name="Weon H.Y."/>
            <person name="Lee K.H."/>
            <person name="Seok S.J."/>
            <person name="Kwon S.W."/>
            <person name="Go S.J."/>
            <person name="Stackebrandt E."/>
        </authorList>
    </citation>
    <scope>NUCLEOTIDE SEQUENCE [LARGE SCALE GENOMIC DNA]</scope>
    <source>
        <strain evidence="6 7">DSM 17673</strain>
    </source>
</reference>
<dbReference type="InterPro" id="IPR029787">
    <property type="entry name" value="Nucleotide_cyclase"/>
</dbReference>
<dbReference type="SMART" id="SM00267">
    <property type="entry name" value="GGDEF"/>
    <property type="match status" value="1"/>
</dbReference>
<dbReference type="AlphaFoldDB" id="A0A7X5TRQ3"/>
<feature type="domain" description="PAS" evidence="2">
    <location>
        <begin position="263"/>
        <end position="336"/>
    </location>
</feature>
<dbReference type="PANTHER" id="PTHR44757">
    <property type="entry name" value="DIGUANYLATE CYCLASE DGCP"/>
    <property type="match status" value="1"/>
</dbReference>
<dbReference type="Gene3D" id="3.30.70.270">
    <property type="match status" value="1"/>
</dbReference>
<dbReference type="InterPro" id="IPR035919">
    <property type="entry name" value="EAL_sf"/>
</dbReference>
<evidence type="ECO:0000259" key="5">
    <source>
        <dbReference type="PROSITE" id="PS50887"/>
    </source>
</evidence>
<evidence type="ECO:0000259" key="4">
    <source>
        <dbReference type="PROSITE" id="PS50883"/>
    </source>
</evidence>
<evidence type="ECO:0000256" key="1">
    <source>
        <dbReference type="ARBA" id="ARBA00001946"/>
    </source>
</evidence>
<comment type="cofactor">
    <cofactor evidence="1">
        <name>Mg(2+)</name>
        <dbReference type="ChEBI" id="CHEBI:18420"/>
    </cofactor>
</comment>
<feature type="domain" description="PAS" evidence="2">
    <location>
        <begin position="136"/>
        <end position="206"/>
    </location>
</feature>
<dbReference type="PROSITE" id="PS50887">
    <property type="entry name" value="GGDEF"/>
    <property type="match status" value="1"/>
</dbReference>
<feature type="domain" description="PAC" evidence="3">
    <location>
        <begin position="84"/>
        <end position="135"/>
    </location>
</feature>
<feature type="domain" description="EAL" evidence="4">
    <location>
        <begin position="569"/>
        <end position="822"/>
    </location>
</feature>
<dbReference type="GO" id="GO:0003824">
    <property type="term" value="F:catalytic activity"/>
    <property type="evidence" value="ECO:0007669"/>
    <property type="project" value="UniProtKB-ARBA"/>
</dbReference>
<evidence type="ECO:0000313" key="6">
    <source>
        <dbReference type="EMBL" id="NID16727.1"/>
    </source>
</evidence>
<sequence length="831" mass="91618">MRYSTPPANGSSSDWSAYLLERAPAMIAYVDTTTRYRYASPAYLAWMNIHDADVVGRRMADVIDPALYARIEPDLRAALAGTVMVVERSLRNSVGDHYAQATFSPDLDDDGNVLGLVILLADISGRRVLEARLKESERRFSQAFRYAAIGMALVLPDGRWLQVNKALCAMLGYDEDALMATTFQDITHPDDLAADLGFVTNLLSGEHLSYQMEKRYMHRDGHVVHVQLSVSLVRDEHGEPLYFISQIQDISERKAFEDALFRERELAEVTLKSIGDAVITTDTQLVVTSINPIAEAMTGWSQHEAVGRPMDDIFQLRDPLTRRPIPNPLIMAVNKNSIVGLTTDAILVHRNGFDSPIEDSAAPIHDHAGNVVGGVVVFHDVSETRALALKMAHLAHHDTLTGLPNRALLTSRMEFAVTVAARRNQRAALLFVDVDHFKQINDSLGHAAGDTLLQEVARRIRGAVRPDDTVSRLGGDEFVVLMPHIDGPGDASAVADKVLAACSQAVGLGVDASALTISFSIGISVYPDDAEDAESLLRNADTAMYEAKMQGRNGYRFFNPSMNERNTARMRIEVALRKALARNELSLHYQPKVDVELGTIVGAEALLRWQADGEDVYSPEEFIPVAEDCGLIVPIGEWALREACRQAETWTRLYRPLSVSVNVSALQFQHTRFYESLRTVLVETGLHPTLLELELTERTVMEGGDHIAELLRKIKSLGVALSLDDFGTGYCSLSYLKHFPIDILKIDRAFIRDVAWDNDSAAIVGAIVAMGRGMNKQVLAEGVESMEQATFLGAAGCSQMQGFLFGKPMTARDFEERISVVDMGDPTVIQD</sequence>
<dbReference type="InterPro" id="IPR000160">
    <property type="entry name" value="GGDEF_dom"/>
</dbReference>
<dbReference type="CDD" id="cd00130">
    <property type="entry name" value="PAS"/>
    <property type="match status" value="3"/>
</dbReference>
<comment type="caution">
    <text evidence="6">The sequence shown here is derived from an EMBL/GenBank/DDBJ whole genome shotgun (WGS) entry which is preliminary data.</text>
</comment>
<dbReference type="Gene3D" id="3.20.20.450">
    <property type="entry name" value="EAL domain"/>
    <property type="match status" value="1"/>
</dbReference>
<dbReference type="Pfam" id="PF08447">
    <property type="entry name" value="PAS_3"/>
    <property type="match status" value="1"/>
</dbReference>
<dbReference type="Gene3D" id="3.30.450.20">
    <property type="entry name" value="PAS domain"/>
    <property type="match status" value="3"/>
</dbReference>
<evidence type="ECO:0000259" key="2">
    <source>
        <dbReference type="PROSITE" id="PS50112"/>
    </source>
</evidence>
<dbReference type="InterPro" id="IPR013655">
    <property type="entry name" value="PAS_fold_3"/>
</dbReference>
<dbReference type="NCBIfam" id="TIGR00254">
    <property type="entry name" value="GGDEF"/>
    <property type="match status" value="1"/>
</dbReference>
<dbReference type="SMART" id="SM00086">
    <property type="entry name" value="PAC"/>
    <property type="match status" value="3"/>
</dbReference>
<dbReference type="PROSITE" id="PS50112">
    <property type="entry name" value="PAS"/>
    <property type="match status" value="2"/>
</dbReference>
<dbReference type="SUPFAM" id="SSF55785">
    <property type="entry name" value="PYP-like sensor domain (PAS domain)"/>
    <property type="match status" value="3"/>
</dbReference>
<dbReference type="InterPro" id="IPR035965">
    <property type="entry name" value="PAS-like_dom_sf"/>
</dbReference>
<feature type="domain" description="PAC" evidence="3">
    <location>
        <begin position="210"/>
        <end position="262"/>
    </location>
</feature>
<dbReference type="RefSeq" id="WP_166700349.1">
    <property type="nucleotide sequence ID" value="NZ_JAAQTL010000001.1"/>
</dbReference>
<dbReference type="InterPro" id="IPR052155">
    <property type="entry name" value="Biofilm_reg_signaling"/>
</dbReference>
<evidence type="ECO:0000259" key="3">
    <source>
        <dbReference type="PROSITE" id="PS50113"/>
    </source>
</evidence>
<dbReference type="Pfam" id="PF00563">
    <property type="entry name" value="EAL"/>
    <property type="match status" value="1"/>
</dbReference>
<dbReference type="SMART" id="SM00052">
    <property type="entry name" value="EAL"/>
    <property type="match status" value="1"/>
</dbReference>
<protein>
    <submittedName>
        <fullName evidence="6">EAL domain-containing protein</fullName>
    </submittedName>
</protein>
<name>A0A7X5TRQ3_9GAMM</name>
<dbReference type="Proteomes" id="UP000518878">
    <property type="component" value="Unassembled WGS sequence"/>
</dbReference>
<dbReference type="InterPro" id="IPR000014">
    <property type="entry name" value="PAS"/>
</dbReference>
<dbReference type="FunFam" id="3.30.70.270:FF:000001">
    <property type="entry name" value="Diguanylate cyclase domain protein"/>
    <property type="match status" value="1"/>
</dbReference>
<dbReference type="CDD" id="cd01948">
    <property type="entry name" value="EAL"/>
    <property type="match status" value="1"/>
</dbReference>
<dbReference type="SUPFAM" id="SSF55073">
    <property type="entry name" value="Nucleotide cyclase"/>
    <property type="match status" value="1"/>
</dbReference>
<dbReference type="Pfam" id="PF08448">
    <property type="entry name" value="PAS_4"/>
    <property type="match status" value="2"/>
</dbReference>
<feature type="domain" description="GGDEF" evidence="5">
    <location>
        <begin position="425"/>
        <end position="560"/>
    </location>
</feature>
<dbReference type="InterPro" id="IPR001610">
    <property type="entry name" value="PAC"/>
</dbReference>
<evidence type="ECO:0000313" key="7">
    <source>
        <dbReference type="Proteomes" id="UP000518878"/>
    </source>
</evidence>
<keyword evidence="7" id="KW-1185">Reference proteome</keyword>